<feature type="transmembrane region" description="Helical" evidence="1">
    <location>
        <begin position="41"/>
        <end position="58"/>
    </location>
</feature>
<dbReference type="GO" id="GO:0005886">
    <property type="term" value="C:plasma membrane"/>
    <property type="evidence" value="ECO:0007669"/>
    <property type="project" value="TreeGrafter"/>
</dbReference>
<dbReference type="EMBL" id="SOAG01000005">
    <property type="protein sequence ID" value="TDS64197.1"/>
    <property type="molecule type" value="Genomic_DNA"/>
</dbReference>
<sequence>MFKRPFSFEGRIRRTEYGLSLVIYAICAIILNIMIEVDEETFILLFAYTPPMFWFLWAQSTKRCHDIGKSGWWQFIPFYILWLLFEDGQHAKNQYGDTPKISRNTR</sequence>
<evidence type="ECO:0000313" key="2">
    <source>
        <dbReference type="EMBL" id="TDS64197.1"/>
    </source>
</evidence>
<dbReference type="Proteomes" id="UP000295215">
    <property type="component" value="Unassembled WGS sequence"/>
</dbReference>
<gene>
    <name evidence="2" type="ORF">C8P70_10546</name>
</gene>
<accession>A0A4R7F612</accession>
<dbReference type="AlphaFoldDB" id="A0A4R7F612"/>
<organism evidence="2 3">
    <name type="scientific">Myroides indicus</name>
    <dbReference type="NCBI Taxonomy" id="1323422"/>
    <lineage>
        <taxon>Bacteria</taxon>
        <taxon>Pseudomonadati</taxon>
        <taxon>Bacteroidota</taxon>
        <taxon>Flavobacteriia</taxon>
        <taxon>Flavobacteriales</taxon>
        <taxon>Flavobacteriaceae</taxon>
        <taxon>Myroides</taxon>
    </lineage>
</organism>
<keyword evidence="1" id="KW-1133">Transmembrane helix</keyword>
<name>A0A4R7F612_9FLAO</name>
<keyword evidence="1" id="KW-0812">Transmembrane</keyword>
<comment type="caution">
    <text evidence="2">The sequence shown here is derived from an EMBL/GenBank/DDBJ whole genome shotgun (WGS) entry which is preliminary data.</text>
</comment>
<evidence type="ECO:0000313" key="3">
    <source>
        <dbReference type="Proteomes" id="UP000295215"/>
    </source>
</evidence>
<dbReference type="OrthoDB" id="9812349at2"/>
<feature type="transmembrane region" description="Helical" evidence="1">
    <location>
        <begin position="16"/>
        <end position="35"/>
    </location>
</feature>
<dbReference type="PANTHER" id="PTHR34980">
    <property type="entry name" value="INNER MEMBRANE PROTEIN-RELATED-RELATED"/>
    <property type="match status" value="1"/>
</dbReference>
<dbReference type="InterPro" id="IPR008523">
    <property type="entry name" value="DUF805"/>
</dbReference>
<proteinExistence type="predicted"/>
<reference evidence="2 3" key="1">
    <citation type="submission" date="2019-03" db="EMBL/GenBank/DDBJ databases">
        <title>Genomic Encyclopedia of Archaeal and Bacterial Type Strains, Phase II (KMG-II): from individual species to whole genera.</title>
        <authorList>
            <person name="Goeker M."/>
        </authorList>
    </citation>
    <scope>NUCLEOTIDE SEQUENCE [LARGE SCALE GENOMIC DNA]</scope>
    <source>
        <strain evidence="2 3">DSM 28213</strain>
    </source>
</reference>
<keyword evidence="1" id="KW-0472">Membrane</keyword>
<dbReference type="Pfam" id="PF05656">
    <property type="entry name" value="DUF805"/>
    <property type="match status" value="1"/>
</dbReference>
<dbReference type="RefSeq" id="WP_133711892.1">
    <property type="nucleotide sequence ID" value="NZ_SOAG01000005.1"/>
</dbReference>
<protein>
    <submittedName>
        <fullName evidence="2">Uncharacterized membrane protein YhaH (DUF805 family)</fullName>
    </submittedName>
</protein>
<evidence type="ECO:0000256" key="1">
    <source>
        <dbReference type="SAM" id="Phobius"/>
    </source>
</evidence>
<keyword evidence="3" id="KW-1185">Reference proteome</keyword>